<dbReference type="STRING" id="211165.GCA_000317285_00082"/>
<evidence type="ECO:0000313" key="2">
    <source>
        <dbReference type="Proteomes" id="UP000268857"/>
    </source>
</evidence>
<evidence type="ECO:0000313" key="1">
    <source>
        <dbReference type="EMBL" id="RUR83815.1"/>
    </source>
</evidence>
<dbReference type="Pfam" id="PF14460">
    <property type="entry name" value="Prok-E2_D"/>
    <property type="match status" value="1"/>
</dbReference>
<reference evidence="1 2" key="1">
    <citation type="journal article" date="2019" name="Genome Biol. Evol.">
        <title>Day and night: Metabolic profiles and evolutionary relationships of six axenic non-marine cyanobacteria.</title>
        <authorList>
            <person name="Will S.E."/>
            <person name="Henke P."/>
            <person name="Boedeker C."/>
            <person name="Huang S."/>
            <person name="Brinkmann H."/>
            <person name="Rohde M."/>
            <person name="Jarek M."/>
            <person name="Friedl T."/>
            <person name="Seufert S."/>
            <person name="Schumacher M."/>
            <person name="Overmann J."/>
            <person name="Neumann-Schaal M."/>
            <person name="Petersen J."/>
        </authorList>
    </citation>
    <scope>NUCLEOTIDE SEQUENCE [LARGE SCALE GENOMIC DNA]</scope>
    <source>
        <strain evidence="1 2">PCC 6912</strain>
    </source>
</reference>
<accession>A0A433NLM1</accession>
<dbReference type="InterPro" id="IPR032787">
    <property type="entry name" value="Prok-E2_D"/>
</dbReference>
<dbReference type="RefSeq" id="WP_016877675.1">
    <property type="nucleotide sequence ID" value="NZ_AJLN01000015.1"/>
</dbReference>
<dbReference type="OrthoDB" id="460291at2"/>
<organism evidence="1 2">
    <name type="scientific">Chlorogloeopsis fritschii PCC 6912</name>
    <dbReference type="NCBI Taxonomy" id="211165"/>
    <lineage>
        <taxon>Bacteria</taxon>
        <taxon>Bacillati</taxon>
        <taxon>Cyanobacteriota</taxon>
        <taxon>Cyanophyceae</taxon>
        <taxon>Nostocales</taxon>
        <taxon>Chlorogloeopsidaceae</taxon>
        <taxon>Chlorogloeopsis</taxon>
    </lineage>
</organism>
<name>A0A433NLM1_CHLFR</name>
<gene>
    <name evidence="1" type="ORF">PCC6912_20580</name>
</gene>
<sequence>MNVELNGQTILANIPQQEVLGHLIILKGQFVLVEKEENKTSHKFISPEAVEKAFTAKTVSSGWLSPNTLWWGKTPNGEGIIQFYPPQKYSITIQLLEGNKTITVPMPGFIFAGNYSSYYLWVIKGKIFKQDCQLYKAPLPNIWNDSNRICFGKNIPPTCNPDSINKAWQLFWNSPFNQDLSQNKCRSHPHNVCNLLISLQGAKSFPVKELVSCSYQRIKNPNDIPKYLFEHE</sequence>
<dbReference type="EMBL" id="RSCJ01000006">
    <property type="protein sequence ID" value="RUR83815.1"/>
    <property type="molecule type" value="Genomic_DNA"/>
</dbReference>
<protein>
    <submittedName>
        <fullName evidence="1">Uncharacterized protein</fullName>
    </submittedName>
</protein>
<dbReference type="AlphaFoldDB" id="A0A433NLM1"/>
<comment type="caution">
    <text evidence="1">The sequence shown here is derived from an EMBL/GenBank/DDBJ whole genome shotgun (WGS) entry which is preliminary data.</text>
</comment>
<proteinExistence type="predicted"/>
<dbReference type="Proteomes" id="UP000268857">
    <property type="component" value="Unassembled WGS sequence"/>
</dbReference>
<keyword evidence="2" id="KW-1185">Reference proteome</keyword>